<name>A0A2N6KJY7_9CYAN</name>
<dbReference type="EMBL" id="NMQA01000054">
    <property type="protein sequence ID" value="PLZ99969.1"/>
    <property type="molecule type" value="Genomic_DNA"/>
</dbReference>
<comment type="caution">
    <text evidence="1">The sequence shown here is derived from an EMBL/GenBank/DDBJ whole genome shotgun (WGS) entry which is preliminary data.</text>
</comment>
<proteinExistence type="predicted"/>
<evidence type="ECO:0008006" key="3">
    <source>
        <dbReference type="Google" id="ProtNLM"/>
    </source>
</evidence>
<dbReference type="AlphaFoldDB" id="A0A2N6KJY7"/>
<evidence type="ECO:0000313" key="2">
    <source>
        <dbReference type="Proteomes" id="UP000235025"/>
    </source>
</evidence>
<dbReference type="Proteomes" id="UP000235025">
    <property type="component" value="Unassembled WGS sequence"/>
</dbReference>
<accession>A0A2N6KJY7</accession>
<protein>
    <recommendedName>
        <fullName evidence="3">Hydrogenase maturation nickel metallochaperone HypA</fullName>
    </recommendedName>
</protein>
<evidence type="ECO:0000313" key="1">
    <source>
        <dbReference type="EMBL" id="PLZ99969.1"/>
    </source>
</evidence>
<organism evidence="1 2">
    <name type="scientific">Fischerella thermalis CCMEE 5268</name>
    <dbReference type="NCBI Taxonomy" id="2019662"/>
    <lineage>
        <taxon>Bacteria</taxon>
        <taxon>Bacillati</taxon>
        <taxon>Cyanobacteriota</taxon>
        <taxon>Cyanophyceae</taxon>
        <taxon>Nostocales</taxon>
        <taxon>Hapalosiphonaceae</taxon>
        <taxon>Fischerella</taxon>
    </lineage>
</organism>
<reference evidence="1 2" key="1">
    <citation type="submission" date="2017-07" db="EMBL/GenBank/DDBJ databases">
        <title>Genomes of Fischerella (Mastigocladus) sp. strains.</title>
        <authorList>
            <person name="Miller S.R."/>
        </authorList>
    </citation>
    <scope>NUCLEOTIDE SEQUENCE [LARGE SCALE GENOMIC DNA]</scope>
    <source>
        <strain evidence="1 2">CCMEE 5268</strain>
    </source>
</reference>
<gene>
    <name evidence="1" type="ORF">CEN50_05400</name>
</gene>
<sequence>MPNSFPFSNPDQLRQWHQGIKDANRSNIFCHCRTCGYEWMDSIFDAACTRCNSKDIESISAWQFPDD</sequence>